<keyword evidence="3" id="KW-1185">Reference proteome</keyword>
<name>A7HWG8_PARL1</name>
<dbReference type="GO" id="GO:0035438">
    <property type="term" value="F:cyclic-di-GMP binding"/>
    <property type="evidence" value="ECO:0007669"/>
    <property type="project" value="InterPro"/>
</dbReference>
<dbReference type="AlphaFoldDB" id="A7HWG8"/>
<proteinExistence type="predicted"/>
<dbReference type="STRING" id="402881.Plav_2643"/>
<dbReference type="eggNOG" id="ENOG502Z876">
    <property type="taxonomic scope" value="Bacteria"/>
</dbReference>
<dbReference type="InterPro" id="IPR009875">
    <property type="entry name" value="PilZ_domain"/>
</dbReference>
<accession>A7HWG8</accession>
<dbReference type="Gene3D" id="2.40.10.220">
    <property type="entry name" value="predicted glycosyltransferase like domains"/>
    <property type="match status" value="2"/>
</dbReference>
<evidence type="ECO:0000259" key="1">
    <source>
        <dbReference type="Pfam" id="PF07238"/>
    </source>
</evidence>
<dbReference type="OrthoDB" id="9798164at2"/>
<dbReference type="HOGENOM" id="CLU_102943_0_0_5"/>
<evidence type="ECO:0000313" key="2">
    <source>
        <dbReference type="EMBL" id="ABS64251.1"/>
    </source>
</evidence>
<dbReference type="SUPFAM" id="SSF141371">
    <property type="entry name" value="PilZ domain-like"/>
    <property type="match status" value="2"/>
</dbReference>
<feature type="domain" description="PilZ" evidence="1">
    <location>
        <begin position="13"/>
        <end position="102"/>
    </location>
</feature>
<gene>
    <name evidence="2" type="ordered locus">Plav_2643</name>
</gene>
<dbReference type="KEGG" id="pla:Plav_2643"/>
<dbReference type="Proteomes" id="UP000006377">
    <property type="component" value="Chromosome"/>
</dbReference>
<protein>
    <submittedName>
        <fullName evidence="2">Type IV pilus assembly PilZ</fullName>
    </submittedName>
</protein>
<reference evidence="2 3" key="1">
    <citation type="journal article" date="2011" name="Stand. Genomic Sci.">
        <title>Complete genome sequence of Parvibaculum lavamentivorans type strain (DS-1(T)).</title>
        <authorList>
            <person name="Schleheck D."/>
            <person name="Weiss M."/>
            <person name="Pitluck S."/>
            <person name="Bruce D."/>
            <person name="Land M.L."/>
            <person name="Han S."/>
            <person name="Saunders E."/>
            <person name="Tapia R."/>
            <person name="Detter C."/>
            <person name="Brettin T."/>
            <person name="Han J."/>
            <person name="Woyke T."/>
            <person name="Goodwin L."/>
            <person name="Pennacchio L."/>
            <person name="Nolan M."/>
            <person name="Cook A.M."/>
            <person name="Kjelleberg S."/>
            <person name="Thomas T."/>
        </authorList>
    </citation>
    <scope>NUCLEOTIDE SEQUENCE [LARGE SCALE GENOMIC DNA]</scope>
    <source>
        <strain evidence="3">DS-1 / DSM 13023 / NCIMB 13966</strain>
    </source>
</reference>
<evidence type="ECO:0000313" key="3">
    <source>
        <dbReference type="Proteomes" id="UP000006377"/>
    </source>
</evidence>
<sequence length="205" mass="22371">MQPEQESDRNGDERRRYPRVAVETPGRFLAPDGSEHQCALRDISIGGIAISSPVPLQIGAQIIVYIDDFGRFEGKIVRVFDGGFAIETAISGPRRERLQQRLEALARGEKIDVSARRAFARYVPGEAGLEESSVLTMTDGSSIPCRIIDMSLGGAQVAIDPRPMIGTQVSIGKMQGRIVRHTEEGVGIQFTNVPEHSNALSRPFG</sequence>
<dbReference type="Pfam" id="PF07238">
    <property type="entry name" value="PilZ"/>
    <property type="match status" value="2"/>
</dbReference>
<dbReference type="EMBL" id="CP000774">
    <property type="protein sequence ID" value="ABS64251.1"/>
    <property type="molecule type" value="Genomic_DNA"/>
</dbReference>
<organism evidence="2 3">
    <name type="scientific">Parvibaculum lavamentivorans (strain DS-1 / DSM 13023 / NCIMB 13966)</name>
    <dbReference type="NCBI Taxonomy" id="402881"/>
    <lineage>
        <taxon>Bacteria</taxon>
        <taxon>Pseudomonadati</taxon>
        <taxon>Pseudomonadota</taxon>
        <taxon>Alphaproteobacteria</taxon>
        <taxon>Hyphomicrobiales</taxon>
        <taxon>Parvibaculaceae</taxon>
        <taxon>Parvibaculum</taxon>
    </lineage>
</organism>
<feature type="domain" description="PilZ" evidence="1">
    <location>
        <begin position="132"/>
        <end position="198"/>
    </location>
</feature>
<dbReference type="RefSeq" id="WP_012111563.1">
    <property type="nucleotide sequence ID" value="NC_009719.1"/>
</dbReference>